<feature type="region of interest" description="Disordered" evidence="1">
    <location>
        <begin position="168"/>
        <end position="197"/>
    </location>
</feature>
<keyword evidence="2" id="KW-1185">Reference proteome</keyword>
<accession>A0ABM0JKA2</accession>
<feature type="compositionally biased region" description="Basic and acidic residues" evidence="1">
    <location>
        <begin position="184"/>
        <end position="197"/>
    </location>
</feature>
<evidence type="ECO:0000313" key="3">
    <source>
        <dbReference type="RefSeq" id="XP_005095693.1"/>
    </source>
</evidence>
<protein>
    <submittedName>
        <fullName evidence="3">Protein GVQW3-like</fullName>
    </submittedName>
</protein>
<feature type="compositionally biased region" description="Polar residues" evidence="1">
    <location>
        <begin position="173"/>
        <end position="183"/>
    </location>
</feature>
<dbReference type="GeneID" id="101862718"/>
<dbReference type="RefSeq" id="XP_005095693.1">
    <property type="nucleotide sequence ID" value="XM_005095636.1"/>
</dbReference>
<organism evidence="2 3">
    <name type="scientific">Aplysia californica</name>
    <name type="common">California sea hare</name>
    <dbReference type="NCBI Taxonomy" id="6500"/>
    <lineage>
        <taxon>Eukaryota</taxon>
        <taxon>Metazoa</taxon>
        <taxon>Spiralia</taxon>
        <taxon>Lophotrochozoa</taxon>
        <taxon>Mollusca</taxon>
        <taxon>Gastropoda</taxon>
        <taxon>Heterobranchia</taxon>
        <taxon>Euthyneura</taxon>
        <taxon>Tectipleura</taxon>
        <taxon>Aplysiida</taxon>
        <taxon>Aplysioidea</taxon>
        <taxon>Aplysiidae</taxon>
        <taxon>Aplysia</taxon>
    </lineage>
</organism>
<name>A0ABM0JKA2_APLCA</name>
<dbReference type="Proteomes" id="UP000694888">
    <property type="component" value="Unplaced"/>
</dbReference>
<evidence type="ECO:0000313" key="2">
    <source>
        <dbReference type="Proteomes" id="UP000694888"/>
    </source>
</evidence>
<gene>
    <name evidence="3" type="primary">LOC101862718</name>
</gene>
<reference evidence="3" key="1">
    <citation type="submission" date="2025-08" db="UniProtKB">
        <authorList>
            <consortium name="RefSeq"/>
        </authorList>
    </citation>
    <scope>IDENTIFICATION</scope>
</reference>
<dbReference type="InterPro" id="IPR052709">
    <property type="entry name" value="Transposase-MT_Hybrid"/>
</dbReference>
<sequence>MPSKIENYADSESRSVVRFLTAKITKPRDIHTQISEIYGVNAMGESMVRKRVRMFKEGRENVNDEPRRGRPSLVSDDLINKVDIKEKEDTRFTLSSLSSNFPEISRSLLHEIVTDHLGYRKVCSRRVPKQLTQVHKDQQAASALTFLTCYNDERDDFLTHIVTGDETWLPHSTPESKQQSMQWKHTDSPQPKTEKFK</sequence>
<dbReference type="Gene3D" id="3.30.420.10">
    <property type="entry name" value="Ribonuclease H-like superfamily/Ribonuclease H"/>
    <property type="match status" value="1"/>
</dbReference>
<dbReference type="InterPro" id="IPR036397">
    <property type="entry name" value="RNaseH_sf"/>
</dbReference>
<dbReference type="PANTHER" id="PTHR46060:SF1">
    <property type="entry name" value="MARINER MOS1 TRANSPOSASE-LIKE PROTEIN"/>
    <property type="match status" value="1"/>
</dbReference>
<dbReference type="PANTHER" id="PTHR46060">
    <property type="entry name" value="MARINER MOS1 TRANSPOSASE-LIKE PROTEIN"/>
    <property type="match status" value="1"/>
</dbReference>
<proteinExistence type="predicted"/>
<evidence type="ECO:0000256" key="1">
    <source>
        <dbReference type="SAM" id="MobiDB-lite"/>
    </source>
</evidence>